<gene>
    <name evidence="1" type="ORF">HICCMSTLAB_LOCUS4000</name>
</gene>
<dbReference type="Proteomes" id="UP000786811">
    <property type="component" value="Unassembled WGS sequence"/>
</dbReference>
<evidence type="ECO:0000313" key="2">
    <source>
        <dbReference type="Proteomes" id="UP000786811"/>
    </source>
</evidence>
<reference evidence="1" key="1">
    <citation type="submission" date="2021-04" db="EMBL/GenBank/DDBJ databases">
        <authorList>
            <person name="Chebbi M.A.C M."/>
        </authorList>
    </citation>
    <scope>NUCLEOTIDE SEQUENCE</scope>
</reference>
<proteinExistence type="predicted"/>
<organism evidence="1 2">
    <name type="scientific">Cotesia congregata</name>
    <name type="common">Parasitoid wasp</name>
    <name type="synonym">Apanteles congregatus</name>
    <dbReference type="NCBI Taxonomy" id="51543"/>
    <lineage>
        <taxon>Eukaryota</taxon>
        <taxon>Metazoa</taxon>
        <taxon>Ecdysozoa</taxon>
        <taxon>Arthropoda</taxon>
        <taxon>Hexapoda</taxon>
        <taxon>Insecta</taxon>
        <taxon>Pterygota</taxon>
        <taxon>Neoptera</taxon>
        <taxon>Endopterygota</taxon>
        <taxon>Hymenoptera</taxon>
        <taxon>Apocrita</taxon>
        <taxon>Ichneumonoidea</taxon>
        <taxon>Braconidae</taxon>
        <taxon>Microgastrinae</taxon>
        <taxon>Cotesia</taxon>
    </lineage>
</organism>
<dbReference type="EMBL" id="CAJNRD030001118">
    <property type="protein sequence ID" value="CAG5084050.1"/>
    <property type="molecule type" value="Genomic_DNA"/>
</dbReference>
<sequence length="190" mass="22189">MFANNKFLRFMIDYTRVTEDSLTTQDFPTISISATDENFDYTMFNFPENDLNSDDSSATNFEQEIASQITSLMKRKTCSECKSQLFGDGNLMNRINEYIKSAGQVFERQIIPLFHTKDIYVHFEMLITLLISPTRFTCKHHQNNLFKSITHNIMTLFFRKECSRRNRVFKVNEETSASARKIGQQTGRSK</sequence>
<comment type="caution">
    <text evidence="1">The sequence shown here is derived from an EMBL/GenBank/DDBJ whole genome shotgun (WGS) entry which is preliminary data.</text>
</comment>
<keyword evidence="2" id="KW-1185">Reference proteome</keyword>
<protein>
    <submittedName>
        <fullName evidence="1">Uncharacterized protein</fullName>
    </submittedName>
</protein>
<accession>A0A8J2H8Y9</accession>
<evidence type="ECO:0000313" key="1">
    <source>
        <dbReference type="EMBL" id="CAG5084050.1"/>
    </source>
</evidence>
<dbReference type="AlphaFoldDB" id="A0A8J2H8Y9"/>
<name>A0A8J2H8Y9_COTCN</name>